<proteinExistence type="inferred from homology"/>
<dbReference type="SMR" id="A0A5F8AV71"/>
<dbReference type="SUPFAM" id="SSF52490">
    <property type="entry name" value="Tubulin nucleotide-binding domain-like"/>
    <property type="match status" value="1"/>
</dbReference>
<evidence type="ECO:0000256" key="6">
    <source>
        <dbReference type="ARBA" id="ARBA00023134"/>
    </source>
</evidence>
<accession>A0A5F8AV71</accession>
<evidence type="ECO:0000256" key="1">
    <source>
        <dbReference type="ARBA" id="ARBA00004496"/>
    </source>
</evidence>
<name>A0A5F8AV71_MACMU</name>
<dbReference type="PANTHER" id="PTHR36527">
    <property type="entry name" value="OS01G0282866 PROTEIN"/>
    <property type="match status" value="1"/>
</dbReference>
<dbReference type="VEuPathDB" id="HostDB:ENSMMUG00000061637"/>
<evidence type="ECO:0000313" key="9">
    <source>
        <dbReference type="Proteomes" id="UP000006718"/>
    </source>
</evidence>
<comment type="similarity">
    <text evidence="2">Belongs to the tubulin family.</text>
</comment>
<dbReference type="GO" id="GO:0005874">
    <property type="term" value="C:microtubule"/>
    <property type="evidence" value="ECO:0007669"/>
    <property type="project" value="UniProtKB-KW"/>
</dbReference>
<dbReference type="PANTHER" id="PTHR36527:SF7">
    <property type="entry name" value="TUBULIN_FTSZ GTPASE DOMAIN-CONTAINING PROTEIN"/>
    <property type="match status" value="1"/>
</dbReference>
<comment type="subcellular location">
    <subcellularLocation>
        <location evidence="1">Cytoplasm</location>
    </subcellularLocation>
</comment>
<reference evidence="8" key="4">
    <citation type="submission" date="2025-09" db="UniProtKB">
        <authorList>
            <consortium name="Ensembl"/>
        </authorList>
    </citation>
    <scope>IDENTIFICATION</scope>
    <source>
        <strain evidence="8">17573</strain>
    </source>
</reference>
<dbReference type="InParanoid" id="A0A5F8AV71"/>
<dbReference type="PRINTS" id="PR01161">
    <property type="entry name" value="TUBULIN"/>
</dbReference>
<dbReference type="InterPro" id="IPR000217">
    <property type="entry name" value="Tubulin"/>
</dbReference>
<protein>
    <submittedName>
        <fullName evidence="8">Uncharacterized protein</fullName>
    </submittedName>
</protein>
<dbReference type="Proteomes" id="UP000006718">
    <property type="component" value="Chromosome 9"/>
</dbReference>
<dbReference type="GeneTree" id="ENSGT00940000161436"/>
<evidence type="ECO:0000256" key="4">
    <source>
        <dbReference type="ARBA" id="ARBA00022701"/>
    </source>
</evidence>
<evidence type="ECO:0000256" key="5">
    <source>
        <dbReference type="ARBA" id="ARBA00022741"/>
    </source>
</evidence>
<reference evidence="8" key="2">
    <citation type="submission" date="2019-01" db="EMBL/GenBank/DDBJ databases">
        <authorList>
            <person name="Graves T."/>
            <person name="Eichler E.E."/>
            <person name="Wilson R.K."/>
        </authorList>
    </citation>
    <scope>NUCLEOTIDE SEQUENCE [LARGE SCALE GENOMIC DNA]</scope>
    <source>
        <strain evidence="8">17573</strain>
    </source>
</reference>
<evidence type="ECO:0000256" key="3">
    <source>
        <dbReference type="ARBA" id="ARBA00022490"/>
    </source>
</evidence>
<dbReference type="Gene3D" id="3.40.50.1440">
    <property type="entry name" value="Tubulin/FtsZ, GTPase domain"/>
    <property type="match status" value="1"/>
</dbReference>
<dbReference type="STRING" id="9544.ENSMMUP00000080921"/>
<dbReference type="InterPro" id="IPR036525">
    <property type="entry name" value="Tubulin/FtsZ_GTPase_sf"/>
</dbReference>
<feature type="region of interest" description="Disordered" evidence="7">
    <location>
        <begin position="1"/>
        <end position="101"/>
    </location>
</feature>
<dbReference type="GO" id="GO:0007017">
    <property type="term" value="P:microtubule-based process"/>
    <property type="evidence" value="ECO:0007669"/>
    <property type="project" value="InterPro"/>
</dbReference>
<keyword evidence="3" id="KW-0963">Cytoplasm</keyword>
<sequence length="232" mass="25304">MAGSISVEIPKISAWKNPEGDFQRFSRAAARGRPALPDPERRTREPSPNLTAASWGVHSEDGVSFPQDPPRRGRGFGTPGAASSVRRRCCSSGTPGTAEEKDLTRRGRGFRTLGGTSGHVRSEERETLLQLQDTWGHQGKSEEKASCPTFWEVISDEHAIDSAGTCRGDSRLQLERMEVYYKEACGESPVLPPPPSWERGPPLAHALPPHSGGRYVPRPVLVDLEPGIMDSV</sequence>
<evidence type="ECO:0000256" key="2">
    <source>
        <dbReference type="ARBA" id="ARBA00009636"/>
    </source>
</evidence>
<evidence type="ECO:0000256" key="7">
    <source>
        <dbReference type="SAM" id="MobiDB-lite"/>
    </source>
</evidence>
<keyword evidence="9" id="KW-1185">Reference proteome</keyword>
<dbReference type="Bgee" id="ENSMMUG00000061637">
    <property type="expression patterns" value="Expressed in cortex of kidney and 6 other cell types or tissues"/>
</dbReference>
<dbReference type="GO" id="GO:0005737">
    <property type="term" value="C:cytoplasm"/>
    <property type="evidence" value="ECO:0007669"/>
    <property type="project" value="UniProtKB-SubCell"/>
</dbReference>
<feature type="region of interest" description="Disordered" evidence="7">
    <location>
        <begin position="192"/>
        <end position="216"/>
    </location>
</feature>
<reference evidence="8" key="3">
    <citation type="submission" date="2025-08" db="UniProtKB">
        <authorList>
            <consortium name="Ensembl"/>
        </authorList>
    </citation>
    <scope>IDENTIFICATION</scope>
    <source>
        <strain evidence="8">17573</strain>
    </source>
</reference>
<dbReference type="Ensembl" id="ENSMMUT00000081362.1">
    <property type="protein sequence ID" value="ENSMMUP00000080921.1"/>
    <property type="gene ID" value="ENSMMUG00000061637.1"/>
</dbReference>
<keyword evidence="6" id="KW-0342">GTP-binding</keyword>
<evidence type="ECO:0000313" key="8">
    <source>
        <dbReference type="Ensembl" id="ENSMMUP00000080921.1"/>
    </source>
</evidence>
<reference evidence="9" key="1">
    <citation type="journal article" date="2007" name="Science">
        <title>Evolutionary and biomedical insights from the rhesus macaque genome.</title>
        <authorList>
            <person name="Gibbs R.A."/>
            <person name="Rogers J."/>
            <person name="Katze M.G."/>
            <person name="Bumgarner R."/>
            <person name="Weinstock G.M."/>
            <person name="Mardis E.R."/>
            <person name="Remington K.A."/>
            <person name="Strausberg R.L."/>
            <person name="Venter J.C."/>
            <person name="Wilson R.K."/>
            <person name="Batzer M.A."/>
            <person name="Bustamante C.D."/>
            <person name="Eichler E.E."/>
            <person name="Hahn M.W."/>
            <person name="Hardison R.C."/>
            <person name="Makova K.D."/>
            <person name="Miller W."/>
            <person name="Milosavljevic A."/>
            <person name="Palermo R.E."/>
            <person name="Siepel A."/>
            <person name="Sikela J.M."/>
            <person name="Attaway T."/>
            <person name="Bell S."/>
            <person name="Bernard K.E."/>
            <person name="Buhay C.J."/>
            <person name="Chandrabose M.N."/>
            <person name="Dao M."/>
            <person name="Davis C."/>
            <person name="Delehaunty K.D."/>
            <person name="Ding Y."/>
            <person name="Dinh H.H."/>
            <person name="Dugan-Rocha S."/>
            <person name="Fulton L.A."/>
            <person name="Gabisi R.A."/>
            <person name="Garner T.T."/>
            <person name="Godfrey J."/>
            <person name="Hawes A.C."/>
            <person name="Hernandez J."/>
            <person name="Hines S."/>
            <person name="Holder M."/>
            <person name="Hume J."/>
            <person name="Jhangiani S.N."/>
            <person name="Joshi V."/>
            <person name="Khan Z.M."/>
            <person name="Kirkness E.F."/>
            <person name="Cree A."/>
            <person name="Fowler R.G."/>
            <person name="Lee S."/>
            <person name="Lewis L.R."/>
            <person name="Li Z."/>
            <person name="Liu Y.-S."/>
            <person name="Moore S.M."/>
            <person name="Muzny D."/>
            <person name="Nazareth L.V."/>
            <person name="Ngo D.N."/>
            <person name="Okwuonu G.O."/>
            <person name="Pai G."/>
            <person name="Parker D."/>
            <person name="Paul H.A."/>
            <person name="Pfannkoch C."/>
            <person name="Pohl C.S."/>
            <person name="Rogers Y.-H.C."/>
            <person name="Ruiz S.J."/>
            <person name="Sabo A."/>
            <person name="Santibanez J."/>
            <person name="Schneider B.W."/>
            <person name="Smith S.M."/>
            <person name="Sodergren E."/>
            <person name="Svatek A.F."/>
            <person name="Utterback T.R."/>
            <person name="Vattathil S."/>
            <person name="Warren W."/>
            <person name="White C.S."/>
            <person name="Chinwalla A.T."/>
            <person name="Feng Y."/>
            <person name="Halpern A.L."/>
            <person name="Hillier L.W."/>
            <person name="Huang X."/>
            <person name="Minx P."/>
            <person name="Nelson J.O."/>
            <person name="Pepin K.H."/>
            <person name="Qin X."/>
            <person name="Sutton G.G."/>
            <person name="Venter E."/>
            <person name="Walenz B.P."/>
            <person name="Wallis J.W."/>
            <person name="Worley K.C."/>
            <person name="Yang S.-P."/>
            <person name="Jones S.M."/>
            <person name="Marra M.A."/>
            <person name="Rocchi M."/>
            <person name="Schein J.E."/>
            <person name="Baertsch R."/>
            <person name="Clarke L."/>
            <person name="Csuros M."/>
            <person name="Glasscock J."/>
            <person name="Harris R.A."/>
            <person name="Havlak P."/>
            <person name="Jackson A.R."/>
            <person name="Jiang H."/>
            <person name="Liu Y."/>
            <person name="Messina D.N."/>
            <person name="Shen Y."/>
            <person name="Song H.X.-Z."/>
            <person name="Wylie T."/>
            <person name="Zhang L."/>
            <person name="Birney E."/>
            <person name="Han K."/>
            <person name="Konkel M.K."/>
            <person name="Lee J."/>
            <person name="Smit A.F.A."/>
            <person name="Ullmer B."/>
            <person name="Wang H."/>
            <person name="Xing J."/>
            <person name="Burhans R."/>
            <person name="Cheng Z."/>
            <person name="Karro J.E."/>
            <person name="Ma J."/>
            <person name="Raney B."/>
            <person name="She X."/>
            <person name="Cox M.J."/>
            <person name="Demuth J.P."/>
            <person name="Dumas L.J."/>
            <person name="Han S.-G."/>
            <person name="Hopkins J."/>
            <person name="Karimpour-Fard A."/>
            <person name="Kim Y.H."/>
            <person name="Pollack J.R."/>
            <person name="Vinar T."/>
            <person name="Addo-Quaye C."/>
            <person name="Degenhardt J."/>
            <person name="Denby A."/>
            <person name="Hubisz M.J."/>
            <person name="Indap A."/>
            <person name="Kosiol C."/>
            <person name="Lahn B.T."/>
            <person name="Lawson H.A."/>
            <person name="Marklein A."/>
            <person name="Nielsen R."/>
            <person name="Vallender E.J."/>
            <person name="Clark A.G."/>
            <person name="Ferguson B."/>
            <person name="Hernandez R.D."/>
            <person name="Hirani K."/>
            <person name="Kehrer-Sawatzki H."/>
            <person name="Kolb J."/>
            <person name="Patil S."/>
            <person name="Pu L.-L."/>
            <person name="Ren Y."/>
            <person name="Smith D.G."/>
            <person name="Wheeler D.A."/>
            <person name="Schenck I."/>
            <person name="Ball E.V."/>
            <person name="Chen R."/>
            <person name="Cooper D.N."/>
            <person name="Giardine B."/>
            <person name="Hsu F."/>
            <person name="Kent W.J."/>
            <person name="Lesk A."/>
            <person name="Nelson D.L."/>
            <person name="O'brien W.E."/>
            <person name="Pruefer K."/>
            <person name="Stenson P.D."/>
            <person name="Wallace J.C."/>
            <person name="Ke H."/>
            <person name="Liu X.-M."/>
            <person name="Wang P."/>
            <person name="Xiang A.P."/>
            <person name="Yang F."/>
            <person name="Barber G.P."/>
            <person name="Haussler D."/>
            <person name="Karolchik D."/>
            <person name="Kern A.D."/>
            <person name="Kuhn R.M."/>
            <person name="Smith K.E."/>
            <person name="Zwieg A.S."/>
        </authorList>
    </citation>
    <scope>NUCLEOTIDE SEQUENCE [LARGE SCALE GENOMIC DNA]</scope>
    <source>
        <strain evidence="9">17573</strain>
    </source>
</reference>
<keyword evidence="4" id="KW-0493">Microtubule</keyword>
<dbReference type="GO" id="GO:0005525">
    <property type="term" value="F:GTP binding"/>
    <property type="evidence" value="ECO:0007669"/>
    <property type="project" value="UniProtKB-KW"/>
</dbReference>
<keyword evidence="5" id="KW-0547">Nucleotide-binding</keyword>
<organism evidence="8 9">
    <name type="scientific">Macaca mulatta</name>
    <name type="common">Rhesus macaque</name>
    <dbReference type="NCBI Taxonomy" id="9544"/>
    <lineage>
        <taxon>Eukaryota</taxon>
        <taxon>Metazoa</taxon>
        <taxon>Chordata</taxon>
        <taxon>Craniata</taxon>
        <taxon>Vertebrata</taxon>
        <taxon>Euteleostomi</taxon>
        <taxon>Mammalia</taxon>
        <taxon>Eutheria</taxon>
        <taxon>Euarchontoglires</taxon>
        <taxon>Primates</taxon>
        <taxon>Haplorrhini</taxon>
        <taxon>Catarrhini</taxon>
        <taxon>Cercopithecidae</taxon>
        <taxon>Cercopithecinae</taxon>
        <taxon>Macaca</taxon>
    </lineage>
</organism>
<dbReference type="AlphaFoldDB" id="A0A5F8AV71"/>